<feature type="coiled-coil region" evidence="1">
    <location>
        <begin position="47"/>
        <end position="81"/>
    </location>
</feature>
<evidence type="ECO:0000256" key="1">
    <source>
        <dbReference type="SAM" id="Coils"/>
    </source>
</evidence>
<dbReference type="EMBL" id="PDKJ01000011">
    <property type="protein sequence ID" value="RXJ66982.1"/>
    <property type="molecule type" value="Genomic_DNA"/>
</dbReference>
<comment type="caution">
    <text evidence="2">The sequence shown here is derived from an EMBL/GenBank/DDBJ whole genome shotgun (WGS) entry which is preliminary data.</text>
</comment>
<dbReference type="RefSeq" id="WP_128982310.1">
    <property type="nucleotide sequence ID" value="NZ_PDKJ01000011.1"/>
</dbReference>
<accession>A0A4Q0Y9R8</accession>
<reference evidence="2 3" key="1">
    <citation type="submission" date="2017-10" db="EMBL/GenBank/DDBJ databases">
        <title>Genomics of the genus Arcobacter.</title>
        <authorList>
            <person name="Perez-Cataluna A."/>
            <person name="Figueras M.J."/>
        </authorList>
    </citation>
    <scope>NUCLEOTIDE SEQUENCE [LARGE SCALE GENOMIC DNA]</scope>
    <source>
        <strain evidence="2 3">CECT 8993</strain>
    </source>
</reference>
<evidence type="ECO:0000313" key="2">
    <source>
        <dbReference type="EMBL" id="RXJ66982.1"/>
    </source>
</evidence>
<gene>
    <name evidence="2" type="ORF">CRV08_11665</name>
</gene>
<name>A0A4Q0Y9R8_9BACT</name>
<sequence length="135" mass="15205">MPDLATIGVALSSLKTSMDIAKALKDSNISLSEAEQKLKVAELISSLADLKTELADVKISLIEKDEEIKNLKCKIEEKESLSFDGKFYWKEGDKTPFCAVCLENSEKLLHLKYYKANDWGSEHYVCMICKTTYSL</sequence>
<evidence type="ECO:0000313" key="3">
    <source>
        <dbReference type="Proteomes" id="UP000290172"/>
    </source>
</evidence>
<protein>
    <submittedName>
        <fullName evidence="2">Uncharacterized protein</fullName>
    </submittedName>
</protein>
<dbReference type="AlphaFoldDB" id="A0A4Q0Y9R8"/>
<organism evidence="2 3">
    <name type="scientific">Halarcobacter ebronensis</name>
    <dbReference type="NCBI Taxonomy" id="1462615"/>
    <lineage>
        <taxon>Bacteria</taxon>
        <taxon>Pseudomonadati</taxon>
        <taxon>Campylobacterota</taxon>
        <taxon>Epsilonproteobacteria</taxon>
        <taxon>Campylobacterales</taxon>
        <taxon>Arcobacteraceae</taxon>
        <taxon>Halarcobacter</taxon>
    </lineage>
</organism>
<keyword evidence="1" id="KW-0175">Coiled coil</keyword>
<proteinExistence type="predicted"/>
<dbReference type="Proteomes" id="UP000290172">
    <property type="component" value="Unassembled WGS sequence"/>
</dbReference>